<dbReference type="PANTHER" id="PTHR39455">
    <property type="entry name" value="CELL DIVISION PROTEIN ZAPD"/>
    <property type="match status" value="1"/>
</dbReference>
<evidence type="ECO:0000256" key="1">
    <source>
        <dbReference type="ARBA" id="ARBA00022490"/>
    </source>
</evidence>
<keyword evidence="2 5" id="KW-0132">Cell division</keyword>
<name>A0ABU2ZPX4_9ALTE</name>
<comment type="caution">
    <text evidence="7">The sequence shown here is derived from an EMBL/GenBank/DDBJ whole genome shotgun (WGS) entry which is preliminary data.</text>
</comment>
<comment type="subcellular location">
    <subcellularLocation>
        <location evidence="5">Cytoplasm</location>
    </subcellularLocation>
    <text evidence="5">Localizes to mid-cell in an FtsZ-dependent manner.</text>
</comment>
<keyword evidence="1 5" id="KW-0963">Cytoplasm</keyword>
<dbReference type="Proteomes" id="UP001253545">
    <property type="component" value="Unassembled WGS sequence"/>
</dbReference>
<dbReference type="GO" id="GO:0051301">
    <property type="term" value="P:cell division"/>
    <property type="evidence" value="ECO:0007669"/>
    <property type="project" value="UniProtKB-KW"/>
</dbReference>
<organism evidence="7 8">
    <name type="scientific">Glaciecola petra</name>
    <dbReference type="NCBI Taxonomy" id="3075602"/>
    <lineage>
        <taxon>Bacteria</taxon>
        <taxon>Pseudomonadati</taxon>
        <taxon>Pseudomonadota</taxon>
        <taxon>Gammaproteobacteria</taxon>
        <taxon>Alteromonadales</taxon>
        <taxon>Alteromonadaceae</taxon>
        <taxon>Glaciecola</taxon>
    </lineage>
</organism>
<dbReference type="InterPro" id="IPR009777">
    <property type="entry name" value="ZapD"/>
</dbReference>
<dbReference type="InterPro" id="IPR036268">
    <property type="entry name" value="ZapD_sf"/>
</dbReference>
<evidence type="ECO:0000313" key="8">
    <source>
        <dbReference type="Proteomes" id="UP001253545"/>
    </source>
</evidence>
<evidence type="ECO:0000256" key="3">
    <source>
        <dbReference type="ARBA" id="ARBA00023210"/>
    </source>
</evidence>
<comment type="function">
    <text evidence="5">Cell division factor that enhances FtsZ-ring assembly. Directly interacts with FtsZ and promotes bundling of FtsZ protofilaments, with a reduction in FtsZ GTPase activity.</text>
</comment>
<keyword evidence="6" id="KW-0175">Coiled coil</keyword>
<dbReference type="Gene3D" id="1.10.3900.10">
    <property type="entry name" value="YacF-like"/>
    <property type="match status" value="1"/>
</dbReference>
<dbReference type="HAMAP" id="MF_01092">
    <property type="entry name" value="ZapD"/>
    <property type="match status" value="1"/>
</dbReference>
<gene>
    <name evidence="5 7" type="primary">zapD</name>
    <name evidence="7" type="ORF">RM552_01475</name>
</gene>
<sequence length="253" mass="29344">MSVALYEFPLCEKVRNYLRLEHLFARLHEAKSATTENQHLYFLEVLFNMLELLERLDLRTDFLRDIDGHERKLEHWSKHPDIDTEALENALQSLRSLSAEIKKNKKLGANLREEKFLSAIRQRFAIPGGVTSFDVPMLFCWLKQPEQVKQNNMSQWLTQLQLIETTMQTLMSFLREKGRFHETQGVNGYYQSSQVSSDEKLELVRVRCDNADGFYPVLSGSRNRFGIKFMQLNTETGTSTPVTQIVSFAIASC</sequence>
<dbReference type="Pfam" id="PF07072">
    <property type="entry name" value="ZapD"/>
    <property type="match status" value="1"/>
</dbReference>
<dbReference type="NCBIfam" id="NF003655">
    <property type="entry name" value="PRK05287.1-3"/>
    <property type="match status" value="1"/>
</dbReference>
<keyword evidence="8" id="KW-1185">Reference proteome</keyword>
<dbReference type="EMBL" id="JAVRHX010000001">
    <property type="protein sequence ID" value="MDT0593512.1"/>
    <property type="molecule type" value="Genomic_DNA"/>
</dbReference>
<keyword evidence="4 5" id="KW-0131">Cell cycle</keyword>
<proteinExistence type="inferred from homology"/>
<evidence type="ECO:0000256" key="4">
    <source>
        <dbReference type="ARBA" id="ARBA00023306"/>
    </source>
</evidence>
<evidence type="ECO:0000313" key="7">
    <source>
        <dbReference type="EMBL" id="MDT0593512.1"/>
    </source>
</evidence>
<dbReference type="InterPro" id="IPR027462">
    <property type="entry name" value="ZapD_C"/>
</dbReference>
<keyword evidence="3 5" id="KW-0717">Septation</keyword>
<accession>A0ABU2ZPX4</accession>
<protein>
    <recommendedName>
        <fullName evidence="5">Cell division protein ZapD</fullName>
    </recommendedName>
    <alternativeName>
        <fullName evidence="5">Z ring-associated protein D</fullName>
    </alternativeName>
</protein>
<dbReference type="Gene3D" id="2.60.440.10">
    <property type="entry name" value="YacF-like domains"/>
    <property type="match status" value="1"/>
</dbReference>
<comment type="subunit">
    <text evidence="5">Interacts with FtsZ.</text>
</comment>
<dbReference type="SUPFAM" id="SSF160950">
    <property type="entry name" value="YacF-like"/>
    <property type="match status" value="1"/>
</dbReference>
<feature type="coiled-coil region" evidence="6">
    <location>
        <begin position="84"/>
        <end position="114"/>
    </location>
</feature>
<comment type="similarity">
    <text evidence="5">Belongs to the ZapD family.</text>
</comment>
<evidence type="ECO:0000256" key="2">
    <source>
        <dbReference type="ARBA" id="ARBA00022618"/>
    </source>
</evidence>
<dbReference type="RefSeq" id="WP_311367023.1">
    <property type="nucleotide sequence ID" value="NZ_JAVRHX010000001.1"/>
</dbReference>
<dbReference type="PANTHER" id="PTHR39455:SF1">
    <property type="entry name" value="CELL DIVISION PROTEIN ZAPD"/>
    <property type="match status" value="1"/>
</dbReference>
<evidence type="ECO:0000256" key="5">
    <source>
        <dbReference type="HAMAP-Rule" id="MF_01092"/>
    </source>
</evidence>
<reference evidence="7 8" key="1">
    <citation type="submission" date="2023-09" db="EMBL/GenBank/DDBJ databases">
        <authorList>
            <person name="Rey-Velasco X."/>
        </authorList>
    </citation>
    <scope>NUCLEOTIDE SEQUENCE [LARGE SCALE GENOMIC DNA]</scope>
    <source>
        <strain evidence="7 8">P117</strain>
    </source>
</reference>
<evidence type="ECO:0000256" key="6">
    <source>
        <dbReference type="SAM" id="Coils"/>
    </source>
</evidence>